<dbReference type="RefSeq" id="WP_307258269.1">
    <property type="nucleotide sequence ID" value="NZ_JAUSUC010000041.1"/>
</dbReference>
<keyword evidence="11" id="KW-0732">Signal</keyword>
<feature type="transmembrane region" description="Helical" evidence="10">
    <location>
        <begin position="80"/>
        <end position="102"/>
    </location>
</feature>
<dbReference type="PANTHER" id="PTHR22777:SF17">
    <property type="entry name" value="UPF0053 PROTEIN SLL0260"/>
    <property type="match status" value="1"/>
</dbReference>
<keyword evidence="3 9" id="KW-0812">Transmembrane</keyword>
<evidence type="ECO:0000256" key="6">
    <source>
        <dbReference type="ARBA" id="ARBA00023122"/>
    </source>
</evidence>
<dbReference type="SUPFAM" id="SSF56176">
    <property type="entry name" value="FAD-binding/transporter-associated domain-like"/>
    <property type="match status" value="1"/>
</dbReference>
<dbReference type="EMBL" id="JAUSUC010000041">
    <property type="protein sequence ID" value="MDQ0216267.1"/>
    <property type="molecule type" value="Genomic_DNA"/>
</dbReference>
<keyword evidence="4" id="KW-0677">Repeat</keyword>
<reference evidence="14" key="1">
    <citation type="submission" date="2023-07" db="EMBL/GenBank/DDBJ databases">
        <title>Genomic Encyclopedia of Type Strains, Phase IV (KMG-IV): sequencing the most valuable type-strain genomes for metagenomic binning, comparative biology and taxonomic classification.</title>
        <authorList>
            <person name="Goeker M."/>
        </authorList>
    </citation>
    <scope>NUCLEOTIDE SEQUENCE</scope>
    <source>
        <strain evidence="14">DSM 23947</strain>
    </source>
</reference>
<accession>A0AAJ1T310</accession>
<evidence type="ECO:0000313" key="15">
    <source>
        <dbReference type="Proteomes" id="UP001237207"/>
    </source>
</evidence>
<dbReference type="InterPro" id="IPR036318">
    <property type="entry name" value="FAD-bd_PCMH-like_sf"/>
</dbReference>
<dbReference type="AlphaFoldDB" id="A0AAJ1T310"/>
<feature type="signal peptide" evidence="11">
    <location>
        <begin position="1"/>
        <end position="17"/>
    </location>
</feature>
<dbReference type="GO" id="GO:0005886">
    <property type="term" value="C:plasma membrane"/>
    <property type="evidence" value="ECO:0007669"/>
    <property type="project" value="TreeGrafter"/>
</dbReference>
<evidence type="ECO:0000259" key="12">
    <source>
        <dbReference type="PROSITE" id="PS51371"/>
    </source>
</evidence>
<organism evidence="14 15">
    <name type="scientific">Oikeobacillus pervagus</name>
    <dbReference type="NCBI Taxonomy" id="1325931"/>
    <lineage>
        <taxon>Bacteria</taxon>
        <taxon>Bacillati</taxon>
        <taxon>Bacillota</taxon>
        <taxon>Bacilli</taxon>
        <taxon>Bacillales</taxon>
        <taxon>Bacillaceae</taxon>
        <taxon>Oikeobacillus</taxon>
    </lineage>
</organism>
<feature type="transmembrane region" description="Helical" evidence="10">
    <location>
        <begin position="54"/>
        <end position="73"/>
    </location>
</feature>
<evidence type="ECO:0000259" key="13">
    <source>
        <dbReference type="PROSITE" id="PS51846"/>
    </source>
</evidence>
<sequence>MLFAILFFMLMSFFLSGSETALTAVNKMKIQSRAKQHDKASQKLLKLVSKPDELITSILIGNNIANIMLPTLVTMIAIDYGINVGVATGILTVVLIIFAEVLPKTIAATFSERIAYFVAPMISILLILLKPVTFLLSKFTNIVIRFLSKGEIKKATISKEEFKTMIDIAYTQGTFQTEESKRIKRAIDFYSMDVRDALKTPRVDLAGIPVESSFDEARQIVLNNHYTRYPIYKEDMDNIIGVFHSKFLIEWSMHPHKKLVDFTDTHPLFVVESTSIERVFKMMLKEKKHLSIVLDEYGGTMGIITHEDIIEAMIGQEIEDETDDPEEVLIDELTDSEIICNGKLTIRQLNDVFKIKLPEETDVLSGFIFTQLSHVPIEGETFEFQHLHFEILEVEKNKINLVKITKKTHVKS</sequence>
<dbReference type="Gene3D" id="3.30.465.10">
    <property type="match status" value="1"/>
</dbReference>
<dbReference type="PROSITE" id="PS51846">
    <property type="entry name" value="CNNM"/>
    <property type="match status" value="1"/>
</dbReference>
<keyword evidence="15" id="KW-1185">Reference proteome</keyword>
<protein>
    <submittedName>
        <fullName evidence="14">Mg2+/Co2+ transporter CorB</fullName>
    </submittedName>
</protein>
<keyword evidence="5 9" id="KW-1133">Transmembrane helix</keyword>
<feature type="transmembrane region" description="Helical" evidence="10">
    <location>
        <begin position="114"/>
        <end position="136"/>
    </location>
</feature>
<feature type="domain" description="CBS" evidence="12">
    <location>
        <begin position="263"/>
        <end position="321"/>
    </location>
</feature>
<keyword evidence="6 8" id="KW-0129">CBS domain</keyword>
<dbReference type="CDD" id="cd04590">
    <property type="entry name" value="CBS_pair_CorC_HlyC_assoc"/>
    <property type="match status" value="1"/>
</dbReference>
<dbReference type="InterPro" id="IPR002550">
    <property type="entry name" value="CNNM"/>
</dbReference>
<proteinExistence type="inferred from homology"/>
<dbReference type="Gene3D" id="3.10.580.10">
    <property type="entry name" value="CBS-domain"/>
    <property type="match status" value="1"/>
</dbReference>
<dbReference type="InterPro" id="IPR046342">
    <property type="entry name" value="CBS_dom_sf"/>
</dbReference>
<feature type="domain" description="CNNM transmembrane" evidence="13">
    <location>
        <begin position="1"/>
        <end position="179"/>
    </location>
</feature>
<evidence type="ECO:0000256" key="10">
    <source>
        <dbReference type="SAM" id="Phobius"/>
    </source>
</evidence>
<dbReference type="PANTHER" id="PTHR22777">
    <property type="entry name" value="HEMOLYSIN-RELATED"/>
    <property type="match status" value="1"/>
</dbReference>
<dbReference type="InterPro" id="IPR044751">
    <property type="entry name" value="Ion_transp-like_CBS"/>
</dbReference>
<comment type="similarity">
    <text evidence="2">Belongs to the UPF0053 family.</text>
</comment>
<evidence type="ECO:0000256" key="5">
    <source>
        <dbReference type="ARBA" id="ARBA00022989"/>
    </source>
</evidence>
<gene>
    <name evidence="14" type="ORF">J2S13_002708</name>
</gene>
<evidence type="ECO:0000256" key="7">
    <source>
        <dbReference type="ARBA" id="ARBA00023136"/>
    </source>
</evidence>
<dbReference type="SUPFAM" id="SSF54631">
    <property type="entry name" value="CBS-domain pair"/>
    <property type="match status" value="1"/>
</dbReference>
<dbReference type="Proteomes" id="UP001237207">
    <property type="component" value="Unassembled WGS sequence"/>
</dbReference>
<dbReference type="GO" id="GO:0050660">
    <property type="term" value="F:flavin adenine dinucleotide binding"/>
    <property type="evidence" value="ECO:0007669"/>
    <property type="project" value="InterPro"/>
</dbReference>
<evidence type="ECO:0000256" key="11">
    <source>
        <dbReference type="SAM" id="SignalP"/>
    </source>
</evidence>
<dbReference type="SMART" id="SM01091">
    <property type="entry name" value="CorC_HlyC"/>
    <property type="match status" value="1"/>
</dbReference>
<comment type="subcellular location">
    <subcellularLocation>
        <location evidence="1">Membrane</location>
        <topology evidence="1">Multi-pass membrane protein</topology>
    </subcellularLocation>
</comment>
<dbReference type="Pfam" id="PF03471">
    <property type="entry name" value="CorC_HlyC"/>
    <property type="match status" value="1"/>
</dbReference>
<evidence type="ECO:0000256" key="4">
    <source>
        <dbReference type="ARBA" id="ARBA00022737"/>
    </source>
</evidence>
<evidence type="ECO:0000256" key="1">
    <source>
        <dbReference type="ARBA" id="ARBA00004141"/>
    </source>
</evidence>
<dbReference type="Pfam" id="PF01595">
    <property type="entry name" value="CNNM"/>
    <property type="match status" value="1"/>
</dbReference>
<feature type="chain" id="PRO_5042474436" evidence="11">
    <location>
        <begin position="18"/>
        <end position="412"/>
    </location>
</feature>
<dbReference type="Pfam" id="PF00571">
    <property type="entry name" value="CBS"/>
    <property type="match status" value="1"/>
</dbReference>
<evidence type="ECO:0000256" key="2">
    <source>
        <dbReference type="ARBA" id="ARBA00006337"/>
    </source>
</evidence>
<dbReference type="InterPro" id="IPR005170">
    <property type="entry name" value="Transptr-assoc_dom"/>
</dbReference>
<keyword evidence="7 9" id="KW-0472">Membrane</keyword>
<dbReference type="InterPro" id="IPR016169">
    <property type="entry name" value="FAD-bd_PCMH_sub2"/>
</dbReference>
<evidence type="ECO:0000256" key="9">
    <source>
        <dbReference type="PROSITE-ProRule" id="PRU01193"/>
    </source>
</evidence>
<evidence type="ECO:0000256" key="3">
    <source>
        <dbReference type="ARBA" id="ARBA00022692"/>
    </source>
</evidence>
<evidence type="ECO:0000313" key="14">
    <source>
        <dbReference type="EMBL" id="MDQ0216267.1"/>
    </source>
</evidence>
<comment type="caution">
    <text evidence="14">The sequence shown here is derived from an EMBL/GenBank/DDBJ whole genome shotgun (WGS) entry which is preliminary data.</text>
</comment>
<evidence type="ECO:0000256" key="8">
    <source>
        <dbReference type="PROSITE-ProRule" id="PRU00703"/>
    </source>
</evidence>
<name>A0AAJ1T310_9BACI</name>
<dbReference type="PROSITE" id="PS51371">
    <property type="entry name" value="CBS"/>
    <property type="match status" value="1"/>
</dbReference>
<dbReference type="InterPro" id="IPR000644">
    <property type="entry name" value="CBS_dom"/>
</dbReference>